<dbReference type="PANTHER" id="PTHR13847">
    <property type="entry name" value="SARCOSINE DEHYDROGENASE-RELATED"/>
    <property type="match status" value="1"/>
</dbReference>
<dbReference type="STRING" id="469383.Cwoe_3340"/>
<dbReference type="InterPro" id="IPR006076">
    <property type="entry name" value="FAD-dep_OxRdtase"/>
</dbReference>
<feature type="domain" description="FAD dependent oxidoreductase" evidence="2">
    <location>
        <begin position="6"/>
        <end position="351"/>
    </location>
</feature>
<keyword evidence="4" id="KW-1185">Reference proteome</keyword>
<dbReference type="Gene3D" id="3.50.50.60">
    <property type="entry name" value="FAD/NAD(P)-binding domain"/>
    <property type="match status" value="1"/>
</dbReference>
<dbReference type="HOGENOM" id="CLU_007884_4_1_11"/>
<dbReference type="OrthoDB" id="9806452at2"/>
<evidence type="ECO:0000313" key="4">
    <source>
        <dbReference type="Proteomes" id="UP000008229"/>
    </source>
</evidence>
<dbReference type="RefSeq" id="WP_012934809.1">
    <property type="nucleotide sequence ID" value="NC_013739.1"/>
</dbReference>
<gene>
    <name evidence="3" type="ordered locus">Cwoe_3340</name>
</gene>
<dbReference type="PANTHER" id="PTHR13847:SF287">
    <property type="entry name" value="FAD-DEPENDENT OXIDOREDUCTASE DOMAIN-CONTAINING PROTEIN 1"/>
    <property type="match status" value="1"/>
</dbReference>
<dbReference type="SUPFAM" id="SSF51905">
    <property type="entry name" value="FAD/NAD(P)-binding domain"/>
    <property type="match status" value="1"/>
</dbReference>
<dbReference type="GO" id="GO:0005737">
    <property type="term" value="C:cytoplasm"/>
    <property type="evidence" value="ECO:0007669"/>
    <property type="project" value="TreeGrafter"/>
</dbReference>
<dbReference type="KEGG" id="cwo:Cwoe_3340"/>
<reference evidence="3 4" key="1">
    <citation type="journal article" date="2010" name="Stand. Genomic Sci.">
        <title>Complete genome sequence of Conexibacter woesei type strain (ID131577).</title>
        <authorList>
            <person name="Pukall R."/>
            <person name="Lapidus A."/>
            <person name="Glavina Del Rio T."/>
            <person name="Copeland A."/>
            <person name="Tice H."/>
            <person name="Cheng J.-F."/>
            <person name="Lucas S."/>
            <person name="Chen F."/>
            <person name="Nolan M."/>
            <person name="Bruce D."/>
            <person name="Goodwin L."/>
            <person name="Pitluck S."/>
            <person name="Mavromatis K."/>
            <person name="Ivanova N."/>
            <person name="Ovchinnikova G."/>
            <person name="Pati A."/>
            <person name="Chen A."/>
            <person name="Palaniappan K."/>
            <person name="Land M."/>
            <person name="Hauser L."/>
            <person name="Chang Y.-J."/>
            <person name="Jeffries C.D."/>
            <person name="Chain P."/>
            <person name="Meincke L."/>
            <person name="Sims D."/>
            <person name="Brettin T."/>
            <person name="Detter J.C."/>
            <person name="Rohde M."/>
            <person name="Goeker M."/>
            <person name="Bristow J."/>
            <person name="Eisen J.A."/>
            <person name="Markowitz V."/>
            <person name="Kyrpides N.C."/>
            <person name="Klenk H.-P."/>
            <person name="Hugenholtz P."/>
        </authorList>
    </citation>
    <scope>NUCLEOTIDE SEQUENCE [LARGE SCALE GENOMIC DNA]</scope>
    <source>
        <strain evidence="4">DSM 14684 / CIP 108061 / JCM 11494 / NBRC 100937 / ID131577</strain>
    </source>
</reference>
<evidence type="ECO:0000259" key="2">
    <source>
        <dbReference type="Pfam" id="PF01266"/>
    </source>
</evidence>
<name>D3FF41_CONWI</name>
<sequence length="387" mass="39765">MSHYEVGIVGAGIHGASVAHHLGRAGVSTALFERATPASGPTGRSSAVCRSGYTNPFLARMAHESIAMFERFADVTGGGDAGYDRTGMLYLHRAQDSGPALDALLAELTGLGIAVEEVTADRLRSEFPGLEIGDGERAVWEPGAGHADPTGTTRGLLDDAVRHGVTAHLRTPIAAIAARERGGAALASAAGEAFTVDRLLIAAGPWTGRLLSQLGVELPLVVERHVVATFGWGEAPKLPYVLGDVAGGYYLKPEGPEQYGLGSLLAEAQVDPDDYAEEVGVEEATEHAERAIARVPALGASVPAGGWASLYDVSPDWQPVIGAVGDGIFVSAGTSGHGFKLAPALGRHIAGLLTGSGHDAALDQFTPDRFAAGATLAAGFGDARILG</sequence>
<dbReference type="Pfam" id="PF01266">
    <property type="entry name" value="DAO"/>
    <property type="match status" value="1"/>
</dbReference>
<evidence type="ECO:0000313" key="3">
    <source>
        <dbReference type="EMBL" id="ADB51758.1"/>
    </source>
</evidence>
<dbReference type="Proteomes" id="UP000008229">
    <property type="component" value="Chromosome"/>
</dbReference>
<accession>D3FF41</accession>
<dbReference type="eggNOG" id="COG0665">
    <property type="taxonomic scope" value="Bacteria"/>
</dbReference>
<dbReference type="EMBL" id="CP001854">
    <property type="protein sequence ID" value="ADB51758.1"/>
    <property type="molecule type" value="Genomic_DNA"/>
</dbReference>
<dbReference type="SMR" id="D3FF41"/>
<dbReference type="Gene3D" id="3.30.9.10">
    <property type="entry name" value="D-Amino Acid Oxidase, subunit A, domain 2"/>
    <property type="match status" value="1"/>
</dbReference>
<protein>
    <submittedName>
        <fullName evidence="3">FAD dependent oxidoreductase</fullName>
    </submittedName>
</protein>
<dbReference type="InterPro" id="IPR036188">
    <property type="entry name" value="FAD/NAD-bd_sf"/>
</dbReference>
<dbReference type="AlphaFoldDB" id="D3FF41"/>
<proteinExistence type="predicted"/>
<dbReference type="GO" id="GO:0016491">
    <property type="term" value="F:oxidoreductase activity"/>
    <property type="evidence" value="ECO:0007669"/>
    <property type="project" value="UniProtKB-KW"/>
</dbReference>
<reference evidence="4" key="2">
    <citation type="submission" date="2010-01" db="EMBL/GenBank/DDBJ databases">
        <title>The complete genome of Conexibacter woesei DSM 14684.</title>
        <authorList>
            <consortium name="US DOE Joint Genome Institute (JGI-PGF)"/>
            <person name="Lucas S."/>
            <person name="Copeland A."/>
            <person name="Lapidus A."/>
            <person name="Glavina del Rio T."/>
            <person name="Dalin E."/>
            <person name="Tice H."/>
            <person name="Bruce D."/>
            <person name="Goodwin L."/>
            <person name="Pitluck S."/>
            <person name="Kyrpides N."/>
            <person name="Mavromatis K."/>
            <person name="Ivanova N."/>
            <person name="Mikhailova N."/>
            <person name="Chertkov O."/>
            <person name="Brettin T."/>
            <person name="Detter J.C."/>
            <person name="Han C."/>
            <person name="Larimer F."/>
            <person name="Land M."/>
            <person name="Hauser L."/>
            <person name="Markowitz V."/>
            <person name="Cheng J.-F."/>
            <person name="Hugenholtz P."/>
            <person name="Woyke T."/>
            <person name="Wu D."/>
            <person name="Pukall R."/>
            <person name="Steenblock K."/>
            <person name="Schneider S."/>
            <person name="Klenk H.-P."/>
            <person name="Eisen J.A."/>
        </authorList>
    </citation>
    <scope>NUCLEOTIDE SEQUENCE [LARGE SCALE GENOMIC DNA]</scope>
    <source>
        <strain evidence="4">DSM 14684 / CIP 108061 / JCM 11494 / NBRC 100937 / ID131577</strain>
    </source>
</reference>
<keyword evidence="1" id="KW-0560">Oxidoreductase</keyword>
<organism evidence="3 4">
    <name type="scientific">Conexibacter woesei (strain DSM 14684 / CCUG 47730 / CIP 108061 / JCM 11494 / NBRC 100937 / ID131577)</name>
    <dbReference type="NCBI Taxonomy" id="469383"/>
    <lineage>
        <taxon>Bacteria</taxon>
        <taxon>Bacillati</taxon>
        <taxon>Actinomycetota</taxon>
        <taxon>Thermoleophilia</taxon>
        <taxon>Solirubrobacterales</taxon>
        <taxon>Conexibacteraceae</taxon>
        <taxon>Conexibacter</taxon>
    </lineage>
</organism>
<evidence type="ECO:0000256" key="1">
    <source>
        <dbReference type="ARBA" id="ARBA00023002"/>
    </source>
</evidence>